<protein>
    <submittedName>
        <fullName evidence="1">Uncharacterized protein</fullName>
    </submittedName>
</protein>
<organism evidence="1">
    <name type="scientific">Arundo donax</name>
    <name type="common">Giant reed</name>
    <name type="synonym">Donax arundinaceus</name>
    <dbReference type="NCBI Taxonomy" id="35708"/>
    <lineage>
        <taxon>Eukaryota</taxon>
        <taxon>Viridiplantae</taxon>
        <taxon>Streptophyta</taxon>
        <taxon>Embryophyta</taxon>
        <taxon>Tracheophyta</taxon>
        <taxon>Spermatophyta</taxon>
        <taxon>Magnoliopsida</taxon>
        <taxon>Liliopsida</taxon>
        <taxon>Poales</taxon>
        <taxon>Poaceae</taxon>
        <taxon>PACMAD clade</taxon>
        <taxon>Arundinoideae</taxon>
        <taxon>Arundineae</taxon>
        <taxon>Arundo</taxon>
    </lineage>
</organism>
<reference evidence="1" key="1">
    <citation type="submission" date="2014-09" db="EMBL/GenBank/DDBJ databases">
        <authorList>
            <person name="Magalhaes I.L.F."/>
            <person name="Oliveira U."/>
            <person name="Santos F.R."/>
            <person name="Vidigal T.H.D.A."/>
            <person name="Brescovit A.D."/>
            <person name="Santos A.J."/>
        </authorList>
    </citation>
    <scope>NUCLEOTIDE SEQUENCE</scope>
    <source>
        <tissue evidence="1">Shoot tissue taken approximately 20 cm above the soil surface</tissue>
    </source>
</reference>
<dbReference type="EMBL" id="GBRH01175959">
    <property type="protein sequence ID" value="JAE21937.1"/>
    <property type="molecule type" value="Transcribed_RNA"/>
</dbReference>
<dbReference type="AlphaFoldDB" id="A0A0A9GBR0"/>
<name>A0A0A9GBR0_ARUDO</name>
<proteinExistence type="predicted"/>
<evidence type="ECO:0000313" key="1">
    <source>
        <dbReference type="EMBL" id="JAE21937.1"/>
    </source>
</evidence>
<accession>A0A0A9GBR0</accession>
<sequence length="66" mass="7065">MSSVYFLRSSLSSSLSSAGTTNLEPREVFSRLPLYKHEMGTKLPSSLHSHPCAALRAAPSDAESGL</sequence>
<reference evidence="1" key="2">
    <citation type="journal article" date="2015" name="Data Brief">
        <title>Shoot transcriptome of the giant reed, Arundo donax.</title>
        <authorList>
            <person name="Barrero R.A."/>
            <person name="Guerrero F.D."/>
            <person name="Moolhuijzen P."/>
            <person name="Goolsby J.A."/>
            <person name="Tidwell J."/>
            <person name="Bellgard S.E."/>
            <person name="Bellgard M.I."/>
        </authorList>
    </citation>
    <scope>NUCLEOTIDE SEQUENCE</scope>
    <source>
        <tissue evidence="1">Shoot tissue taken approximately 20 cm above the soil surface</tissue>
    </source>
</reference>